<comment type="similarity">
    <text evidence="1">Belongs to the YciI family.</text>
</comment>
<proteinExistence type="inferred from homology"/>
<name>A0A1B1AK25_9PROT</name>
<protein>
    <recommendedName>
        <fullName evidence="2">YCII-related domain-containing protein</fullName>
    </recommendedName>
</protein>
<evidence type="ECO:0000313" key="4">
    <source>
        <dbReference type="Proteomes" id="UP000092498"/>
    </source>
</evidence>
<evidence type="ECO:0000256" key="1">
    <source>
        <dbReference type="ARBA" id="ARBA00007689"/>
    </source>
</evidence>
<organism evidence="3 4">
    <name type="scientific">Candidatus Viadribacter manganicus</name>
    <dbReference type="NCBI Taxonomy" id="1759059"/>
    <lineage>
        <taxon>Bacteria</taxon>
        <taxon>Pseudomonadati</taxon>
        <taxon>Pseudomonadota</taxon>
        <taxon>Alphaproteobacteria</taxon>
        <taxon>Hyphomonadales</taxon>
        <taxon>Hyphomonadaceae</taxon>
        <taxon>Candidatus Viadribacter</taxon>
    </lineage>
</organism>
<dbReference type="STRING" id="1759059.ATE48_13790"/>
<dbReference type="PANTHER" id="PTHR35174">
    <property type="entry name" value="BLL7171 PROTEIN-RELATED"/>
    <property type="match status" value="1"/>
</dbReference>
<dbReference type="PANTHER" id="PTHR35174:SF1">
    <property type="entry name" value="BLL0086 PROTEIN"/>
    <property type="match status" value="1"/>
</dbReference>
<sequence length="121" mass="13438">MLYMFLVSGVEDGKQPPAELFEEIEKLSEQEIAAGRMKARGGLLPTAMGSARIESRSGKLKLTDGPFAETKEVLGGFSIFEFATREEAIAAAESFMDIHRRIWPEWEGVCEMRPMFGFGTS</sequence>
<dbReference type="Proteomes" id="UP000092498">
    <property type="component" value="Chromosome"/>
</dbReference>
<gene>
    <name evidence="3" type="ORF">ATE48_13790</name>
</gene>
<reference evidence="3 4" key="1">
    <citation type="submission" date="2015-11" db="EMBL/GenBank/DDBJ databases">
        <title>Whole-Genome Sequence of Candidatus Oderbacter manganicum from the National Park Lower Oder Valley, Germany.</title>
        <authorList>
            <person name="Braun B."/>
            <person name="Liere K."/>
            <person name="Szewzyk U."/>
        </authorList>
    </citation>
    <scope>NUCLEOTIDE SEQUENCE [LARGE SCALE GENOMIC DNA]</scope>
    <source>
        <strain evidence="3 4">OTSz_A_272</strain>
    </source>
</reference>
<dbReference type="SUPFAM" id="SSF54909">
    <property type="entry name" value="Dimeric alpha+beta barrel"/>
    <property type="match status" value="1"/>
</dbReference>
<dbReference type="KEGG" id="cbot:ATE48_13790"/>
<dbReference type="InterPro" id="IPR011008">
    <property type="entry name" value="Dimeric_a/b-barrel"/>
</dbReference>
<dbReference type="Gene3D" id="3.30.70.1060">
    <property type="entry name" value="Dimeric alpha+beta barrel"/>
    <property type="match status" value="1"/>
</dbReference>
<feature type="domain" description="YCII-related" evidence="2">
    <location>
        <begin position="1"/>
        <end position="93"/>
    </location>
</feature>
<dbReference type="InParanoid" id="A0A1B1AK25"/>
<accession>A0A1B1AK25</accession>
<dbReference type="Pfam" id="PF03795">
    <property type="entry name" value="YCII"/>
    <property type="match status" value="1"/>
</dbReference>
<dbReference type="AlphaFoldDB" id="A0A1B1AK25"/>
<dbReference type="RefSeq" id="WP_066772447.1">
    <property type="nucleotide sequence ID" value="NZ_CP013244.1"/>
</dbReference>
<dbReference type="EMBL" id="CP013244">
    <property type="protein sequence ID" value="ANP46912.1"/>
    <property type="molecule type" value="Genomic_DNA"/>
</dbReference>
<evidence type="ECO:0000313" key="3">
    <source>
        <dbReference type="EMBL" id="ANP46912.1"/>
    </source>
</evidence>
<keyword evidence="4" id="KW-1185">Reference proteome</keyword>
<dbReference type="InterPro" id="IPR005545">
    <property type="entry name" value="YCII"/>
</dbReference>
<evidence type="ECO:0000259" key="2">
    <source>
        <dbReference type="Pfam" id="PF03795"/>
    </source>
</evidence>